<evidence type="ECO:0000313" key="5">
    <source>
        <dbReference type="EMBL" id="EFN62315.1"/>
    </source>
</evidence>
<dbReference type="GO" id="GO:0005669">
    <property type="term" value="C:transcription factor TFIID complex"/>
    <property type="evidence" value="ECO:0007669"/>
    <property type="project" value="TreeGrafter"/>
</dbReference>
<keyword evidence="5" id="KW-0648">Protein biosynthesis</keyword>
<reference evidence="5 6" key="1">
    <citation type="journal article" date="2010" name="Science">
        <title>Genomic comparison of the ants Camponotus floridanus and Harpegnathos saltator.</title>
        <authorList>
            <person name="Bonasio R."/>
            <person name="Zhang G."/>
            <person name="Ye C."/>
            <person name="Mutti N.S."/>
            <person name="Fang X."/>
            <person name="Qin N."/>
            <person name="Donahue G."/>
            <person name="Yang P."/>
            <person name="Li Q."/>
            <person name="Li C."/>
            <person name="Zhang P."/>
            <person name="Huang Z."/>
            <person name="Berger S.L."/>
            <person name="Reinberg D."/>
            <person name="Wang J."/>
            <person name="Liebig J."/>
        </authorList>
    </citation>
    <scope>NUCLEOTIDE SEQUENCE [LARGE SCALE GENOMIC DNA]</scope>
    <source>
        <strain evidence="6">C129</strain>
    </source>
</reference>
<dbReference type="GO" id="GO:0008270">
    <property type="term" value="F:zinc ion binding"/>
    <property type="evidence" value="ECO:0007669"/>
    <property type="project" value="UniProtKB-KW"/>
</dbReference>
<protein>
    <submittedName>
        <fullName evidence="5">Transcription initiation factor TFIID subunit 3</fullName>
    </submittedName>
</protein>
<dbReference type="STRING" id="104421.E2AW93"/>
<sequence>DRGGRQVWICPACGNQDDGSPMIGCDDCDAWYHW</sequence>
<dbReference type="AlphaFoldDB" id="E2AW93"/>
<dbReference type="Proteomes" id="UP000000311">
    <property type="component" value="Unassembled WGS sequence"/>
</dbReference>
<evidence type="ECO:0000256" key="1">
    <source>
        <dbReference type="ARBA" id="ARBA00022723"/>
    </source>
</evidence>
<proteinExistence type="predicted"/>
<dbReference type="InterPro" id="IPR019787">
    <property type="entry name" value="Znf_PHD-finger"/>
</dbReference>
<evidence type="ECO:0000313" key="6">
    <source>
        <dbReference type="Proteomes" id="UP000000311"/>
    </source>
</evidence>
<dbReference type="PANTHER" id="PTHR46452:SF1">
    <property type="entry name" value="TRANSCRIPTION INITIATION FACTOR TFIID SUBUNIT 3"/>
    <property type="match status" value="1"/>
</dbReference>
<dbReference type="EMBL" id="GL443262">
    <property type="protein sequence ID" value="EFN62315.1"/>
    <property type="molecule type" value="Genomic_DNA"/>
</dbReference>
<dbReference type="InterPro" id="IPR011011">
    <property type="entry name" value="Znf_FYVE_PHD"/>
</dbReference>
<keyword evidence="1" id="KW-0479">Metal-binding</keyword>
<dbReference type="GO" id="GO:0002039">
    <property type="term" value="F:p53 binding"/>
    <property type="evidence" value="ECO:0007669"/>
    <property type="project" value="TreeGrafter"/>
</dbReference>
<dbReference type="GO" id="GO:0003743">
    <property type="term" value="F:translation initiation factor activity"/>
    <property type="evidence" value="ECO:0007669"/>
    <property type="project" value="UniProtKB-KW"/>
</dbReference>
<dbReference type="Gene3D" id="3.30.40.10">
    <property type="entry name" value="Zinc/RING finger domain, C3HC4 (zinc finger)"/>
    <property type="match status" value="1"/>
</dbReference>
<keyword evidence="3" id="KW-0862">Zinc</keyword>
<dbReference type="Pfam" id="PF00628">
    <property type="entry name" value="PHD"/>
    <property type="match status" value="1"/>
</dbReference>
<evidence type="ECO:0000256" key="3">
    <source>
        <dbReference type="ARBA" id="ARBA00022833"/>
    </source>
</evidence>
<dbReference type="SUPFAM" id="SSF57903">
    <property type="entry name" value="FYVE/PHD zinc finger"/>
    <property type="match status" value="1"/>
</dbReference>
<feature type="domain" description="PHD-type" evidence="4">
    <location>
        <begin position="10"/>
        <end position="33"/>
    </location>
</feature>
<accession>E2AW93</accession>
<dbReference type="OrthoDB" id="436852at2759"/>
<feature type="non-terminal residue" evidence="5">
    <location>
        <position position="1"/>
    </location>
</feature>
<organism evidence="6">
    <name type="scientific">Camponotus floridanus</name>
    <name type="common">Florida carpenter ant</name>
    <dbReference type="NCBI Taxonomy" id="104421"/>
    <lineage>
        <taxon>Eukaryota</taxon>
        <taxon>Metazoa</taxon>
        <taxon>Ecdysozoa</taxon>
        <taxon>Arthropoda</taxon>
        <taxon>Hexapoda</taxon>
        <taxon>Insecta</taxon>
        <taxon>Pterygota</taxon>
        <taxon>Neoptera</taxon>
        <taxon>Endopterygota</taxon>
        <taxon>Hymenoptera</taxon>
        <taxon>Apocrita</taxon>
        <taxon>Aculeata</taxon>
        <taxon>Formicoidea</taxon>
        <taxon>Formicidae</taxon>
        <taxon>Formicinae</taxon>
        <taxon>Camponotus</taxon>
    </lineage>
</organism>
<evidence type="ECO:0000256" key="2">
    <source>
        <dbReference type="ARBA" id="ARBA00022771"/>
    </source>
</evidence>
<dbReference type="InterPro" id="IPR013083">
    <property type="entry name" value="Znf_RING/FYVE/PHD"/>
</dbReference>
<evidence type="ECO:0000259" key="4">
    <source>
        <dbReference type="Pfam" id="PF00628"/>
    </source>
</evidence>
<keyword evidence="6" id="KW-1185">Reference proteome</keyword>
<dbReference type="GO" id="GO:0045944">
    <property type="term" value="P:positive regulation of transcription by RNA polymerase II"/>
    <property type="evidence" value="ECO:0007669"/>
    <property type="project" value="TreeGrafter"/>
</dbReference>
<gene>
    <name evidence="5" type="ORF">EAG_11970</name>
</gene>
<dbReference type="PANTHER" id="PTHR46452">
    <property type="entry name" value="TRANSCRIPTION INITIATION FACTOR TFIID SUBUNIT 3"/>
    <property type="match status" value="1"/>
</dbReference>
<dbReference type="InParanoid" id="E2AW93"/>
<keyword evidence="2" id="KW-0863">Zinc-finger</keyword>
<name>E2AW93_CAMFO</name>
<feature type="non-terminal residue" evidence="5">
    <location>
        <position position="34"/>
    </location>
</feature>
<keyword evidence="5" id="KW-0396">Initiation factor</keyword>